<sequence>MGYAKTKRIITGYVREKMLGTLVLDRCFRMRDISLSFEFMGHSPQDLNPPSPLSWPSARCKHGFAISHFSAFPPPSPPSRRMATHLFYH</sequence>
<keyword evidence="2" id="KW-1185">Reference proteome</keyword>
<evidence type="ECO:0000313" key="2">
    <source>
        <dbReference type="Proteomes" id="UP000499080"/>
    </source>
</evidence>
<comment type="caution">
    <text evidence="1">The sequence shown here is derived from an EMBL/GenBank/DDBJ whole genome shotgun (WGS) entry which is preliminary data.</text>
</comment>
<name>A0A4Y2DLK3_ARAVE</name>
<dbReference type="EMBL" id="BGPR01000392">
    <property type="protein sequence ID" value="GBM17682.1"/>
    <property type="molecule type" value="Genomic_DNA"/>
</dbReference>
<dbReference type="Proteomes" id="UP000499080">
    <property type="component" value="Unassembled WGS sequence"/>
</dbReference>
<dbReference type="AlphaFoldDB" id="A0A4Y2DLK3"/>
<accession>A0A4Y2DLK3</accession>
<organism evidence="1 2">
    <name type="scientific">Araneus ventricosus</name>
    <name type="common">Orbweaver spider</name>
    <name type="synonym">Epeira ventricosa</name>
    <dbReference type="NCBI Taxonomy" id="182803"/>
    <lineage>
        <taxon>Eukaryota</taxon>
        <taxon>Metazoa</taxon>
        <taxon>Ecdysozoa</taxon>
        <taxon>Arthropoda</taxon>
        <taxon>Chelicerata</taxon>
        <taxon>Arachnida</taxon>
        <taxon>Araneae</taxon>
        <taxon>Araneomorphae</taxon>
        <taxon>Entelegynae</taxon>
        <taxon>Araneoidea</taxon>
        <taxon>Araneidae</taxon>
        <taxon>Araneus</taxon>
    </lineage>
</organism>
<evidence type="ECO:0000313" key="1">
    <source>
        <dbReference type="EMBL" id="GBM17682.1"/>
    </source>
</evidence>
<protein>
    <submittedName>
        <fullName evidence="1">Uncharacterized protein</fullName>
    </submittedName>
</protein>
<gene>
    <name evidence="1" type="ORF">AVEN_202841_1</name>
</gene>
<proteinExistence type="predicted"/>
<reference evidence="1 2" key="1">
    <citation type="journal article" date="2019" name="Sci. Rep.">
        <title>Orb-weaving spider Araneus ventricosus genome elucidates the spidroin gene catalogue.</title>
        <authorList>
            <person name="Kono N."/>
            <person name="Nakamura H."/>
            <person name="Ohtoshi R."/>
            <person name="Moran D.A.P."/>
            <person name="Shinohara A."/>
            <person name="Yoshida Y."/>
            <person name="Fujiwara M."/>
            <person name="Mori M."/>
            <person name="Tomita M."/>
            <person name="Arakawa K."/>
        </authorList>
    </citation>
    <scope>NUCLEOTIDE SEQUENCE [LARGE SCALE GENOMIC DNA]</scope>
</reference>